<reference evidence="2 3" key="1">
    <citation type="submission" date="2020-08" db="EMBL/GenBank/DDBJ databases">
        <title>Sphingobacterium sp. DN00404 isolated from aquaculture water.</title>
        <authorList>
            <person name="Zhang M."/>
        </authorList>
    </citation>
    <scope>NUCLEOTIDE SEQUENCE [LARGE SCALE GENOMIC DNA]</scope>
    <source>
        <strain evidence="2 3">KCTC 42746</strain>
    </source>
</reference>
<dbReference type="CDD" id="cd00063">
    <property type="entry name" value="FN3"/>
    <property type="match status" value="1"/>
</dbReference>
<feature type="domain" description="Fibronectin type-III" evidence="1">
    <location>
        <begin position="120"/>
        <end position="207"/>
    </location>
</feature>
<dbReference type="InterPro" id="IPR036116">
    <property type="entry name" value="FN3_sf"/>
</dbReference>
<dbReference type="RefSeq" id="WP_190313356.1">
    <property type="nucleotide sequence ID" value="NZ_JACNYL010000002.1"/>
</dbReference>
<comment type="caution">
    <text evidence="2">The sequence shown here is derived from an EMBL/GenBank/DDBJ whole genome shotgun (WGS) entry which is preliminary data.</text>
</comment>
<evidence type="ECO:0000313" key="3">
    <source>
        <dbReference type="Proteomes" id="UP000651112"/>
    </source>
</evidence>
<evidence type="ECO:0000259" key="1">
    <source>
        <dbReference type="PROSITE" id="PS50853"/>
    </source>
</evidence>
<evidence type="ECO:0000313" key="2">
    <source>
        <dbReference type="EMBL" id="MBD1421607.1"/>
    </source>
</evidence>
<dbReference type="SUPFAM" id="SSF49265">
    <property type="entry name" value="Fibronectin type III"/>
    <property type="match status" value="1"/>
</dbReference>
<dbReference type="Proteomes" id="UP000651112">
    <property type="component" value="Unassembled WGS sequence"/>
</dbReference>
<dbReference type="Gene3D" id="2.60.40.10">
    <property type="entry name" value="Immunoglobulins"/>
    <property type="match status" value="1"/>
</dbReference>
<organism evidence="2 3">
    <name type="scientific">Sphingobacterium chuzhouense</name>
    <dbReference type="NCBI Taxonomy" id="1742264"/>
    <lineage>
        <taxon>Bacteria</taxon>
        <taxon>Pseudomonadati</taxon>
        <taxon>Bacteroidota</taxon>
        <taxon>Sphingobacteriia</taxon>
        <taxon>Sphingobacteriales</taxon>
        <taxon>Sphingobacteriaceae</taxon>
        <taxon>Sphingobacterium</taxon>
    </lineage>
</organism>
<dbReference type="EMBL" id="JACNYL010000002">
    <property type="protein sequence ID" value="MBD1421607.1"/>
    <property type="molecule type" value="Genomic_DNA"/>
</dbReference>
<accession>A0ABR7XTL1</accession>
<keyword evidence="3" id="KW-1185">Reference proteome</keyword>
<dbReference type="InterPro" id="IPR003961">
    <property type="entry name" value="FN3_dom"/>
</dbReference>
<sequence length="207" mass="23030">MATKFKALIGFTRMKDDELMVTAATIIGAMTDNVHFEQPTPTLESVQQLVDDFSTKLSAARRRGSPEETALKNESRLPLEAALRQLAYYVNGTADGHLSTLLSSGFPTNGANGTVQVPLKVESLKLSDGRQSGQVRLDFEKQRNVLMYEYQYRLQGESDWSERLVTSSSRANIIAPLMVAERYEVRVRALNTQGTGDWSDNANILVR</sequence>
<dbReference type="PROSITE" id="PS50853">
    <property type="entry name" value="FN3"/>
    <property type="match status" value="1"/>
</dbReference>
<protein>
    <submittedName>
        <fullName evidence="2">Fibronectin type III domain-containing protein</fullName>
    </submittedName>
</protein>
<name>A0ABR7XTL1_9SPHI</name>
<proteinExistence type="predicted"/>
<gene>
    <name evidence="2" type="ORF">H8B21_08520</name>
</gene>
<dbReference type="InterPro" id="IPR013783">
    <property type="entry name" value="Ig-like_fold"/>
</dbReference>